<accession>I4CEZ0</accession>
<dbReference type="KEGG" id="dti:Desti_5549"/>
<reference evidence="2" key="1">
    <citation type="submission" date="2012-06" db="EMBL/GenBank/DDBJ databases">
        <title>Complete sequence of chromosome of Desulfomonile tiedjei DSM 6799.</title>
        <authorList>
            <person name="Lucas S."/>
            <person name="Copeland A."/>
            <person name="Lapidus A."/>
            <person name="Glavina del Rio T."/>
            <person name="Dalin E."/>
            <person name="Tice H."/>
            <person name="Bruce D."/>
            <person name="Goodwin L."/>
            <person name="Pitluck S."/>
            <person name="Peters L."/>
            <person name="Ovchinnikova G."/>
            <person name="Zeytun A."/>
            <person name="Lu M."/>
            <person name="Kyrpides N."/>
            <person name="Mavromatis K."/>
            <person name="Ivanova N."/>
            <person name="Brettin T."/>
            <person name="Detter J.C."/>
            <person name="Han C."/>
            <person name="Larimer F."/>
            <person name="Land M."/>
            <person name="Hauser L."/>
            <person name="Markowitz V."/>
            <person name="Cheng J.-F."/>
            <person name="Hugenholtz P."/>
            <person name="Woyke T."/>
            <person name="Wu D."/>
            <person name="Spring S."/>
            <person name="Schroeder M."/>
            <person name="Brambilla E."/>
            <person name="Klenk H.-P."/>
            <person name="Eisen J.A."/>
        </authorList>
    </citation>
    <scope>NUCLEOTIDE SEQUENCE [LARGE SCALE GENOMIC DNA]</scope>
    <source>
        <strain evidence="2">ATCC 49306 / DSM 6799 / DCB-1</strain>
    </source>
</reference>
<name>I4CEZ0_DESTA</name>
<sequence length="42" mass="4683">MNYPWQSFDVNLKSKTGATALTFSTVGRHADVMELLKLKGAR</sequence>
<evidence type="ECO:0000313" key="1">
    <source>
        <dbReference type="EMBL" id="AFM28131.1"/>
    </source>
</evidence>
<protein>
    <submittedName>
        <fullName evidence="1">Uncharacterized protein</fullName>
    </submittedName>
</protein>
<dbReference type="HOGENOM" id="CLU_3250569_0_0_7"/>
<proteinExistence type="predicted"/>
<organism evidence="1 2">
    <name type="scientific">Desulfomonile tiedjei (strain ATCC 49306 / DSM 6799 / DCB-1)</name>
    <dbReference type="NCBI Taxonomy" id="706587"/>
    <lineage>
        <taxon>Bacteria</taxon>
        <taxon>Pseudomonadati</taxon>
        <taxon>Thermodesulfobacteriota</taxon>
        <taxon>Desulfomonilia</taxon>
        <taxon>Desulfomonilales</taxon>
        <taxon>Desulfomonilaceae</taxon>
        <taxon>Desulfomonile</taxon>
    </lineage>
</organism>
<gene>
    <name evidence="1" type="ordered locus">Desti_5549</name>
</gene>
<dbReference type="AlphaFoldDB" id="I4CEZ0"/>
<evidence type="ECO:0000313" key="2">
    <source>
        <dbReference type="Proteomes" id="UP000006055"/>
    </source>
</evidence>
<dbReference type="EMBL" id="CP003360">
    <property type="protein sequence ID" value="AFM28131.1"/>
    <property type="molecule type" value="Genomic_DNA"/>
</dbReference>
<dbReference type="Proteomes" id="UP000006055">
    <property type="component" value="Chromosome"/>
</dbReference>
<keyword evidence="2" id="KW-1185">Reference proteome</keyword>